<dbReference type="GO" id="GO:0003677">
    <property type="term" value="F:DNA binding"/>
    <property type="evidence" value="ECO:0007669"/>
    <property type="project" value="UniProtKB-KW"/>
</dbReference>
<keyword evidence="7" id="KW-0238">DNA-binding</keyword>
<dbReference type="SUPFAM" id="SSF140996">
    <property type="entry name" value="Hermes dimerisation domain"/>
    <property type="match status" value="1"/>
</dbReference>
<evidence type="ECO:0000256" key="11">
    <source>
        <dbReference type="SAM" id="MobiDB-lite"/>
    </source>
</evidence>
<evidence type="ECO:0000256" key="10">
    <source>
        <dbReference type="PROSITE-ProRule" id="PRU00027"/>
    </source>
</evidence>
<keyword evidence="3" id="KW-0479">Metal-binding</keyword>
<keyword evidence="4 10" id="KW-0863">Zinc-finger</keyword>
<dbReference type="EMBL" id="AL162507">
    <property type="protein sequence ID" value="CAB82966.1"/>
    <property type="molecule type" value="Genomic_DNA"/>
</dbReference>
<evidence type="ECO:0000256" key="6">
    <source>
        <dbReference type="ARBA" id="ARBA00023015"/>
    </source>
</evidence>
<comment type="subunit">
    <text evidence="2">Homodimer.</text>
</comment>
<dbReference type="PANTHER" id="PTHR46481">
    <property type="entry name" value="ZINC FINGER BED DOMAIN-CONTAINING PROTEIN 4"/>
    <property type="match status" value="1"/>
</dbReference>
<name>Q9LZN8_ARATH</name>
<feature type="domain" description="BED-type" evidence="12">
    <location>
        <begin position="28"/>
        <end position="82"/>
    </location>
</feature>
<reference key="1">
    <citation type="journal article" date="2000" name="Nature">
        <title>Sequence and analysis of chromosome 3 of the plant Arabidopsis thaliana.</title>
        <authorList>
            <consortium name="European Union Chromosome 3 Arabidopsis Sequencing Consortium"/>
            <consortium name="Institute for Genomic Research"/>
            <consortium name="Kazusa DNA Research Institute"/>
            <person name="Salanoubat M."/>
            <person name="Lemcke K."/>
            <person name="Rieger M."/>
            <person name="Ansorge W."/>
            <person name="Unseld M."/>
            <person name="Fartmann B."/>
            <person name="Valle G."/>
            <person name="Blocker H."/>
            <person name="Perez-Alonso M."/>
            <person name="Obermaier B."/>
            <person name="Delseny M."/>
            <person name="Boutry M."/>
            <person name="Grivell L.A."/>
            <person name="Mache R."/>
            <person name="Puigdomenech P."/>
            <person name="De Simone V."/>
            <person name="Choisne N."/>
            <person name="Artiguenave F."/>
            <person name="Robert C."/>
            <person name="Brottier P."/>
            <person name="Wincker P."/>
            <person name="Cattolico L."/>
            <person name="Weissenbach J."/>
            <person name="Saurin W."/>
            <person name="Quetier F."/>
            <person name="Schafer M."/>
            <person name="Muller-Auer S."/>
            <person name="Gabel C."/>
            <person name="Fuchs M."/>
            <person name="Benes V."/>
            <person name="Wurmbach E."/>
            <person name="Drzonek H."/>
            <person name="Erfle H."/>
            <person name="Jordan N."/>
            <person name="Bangert S."/>
            <person name="Wiedelmann R."/>
            <person name="Kranz H."/>
            <person name="Voss H."/>
            <person name="Holland R."/>
            <person name="Brandt P."/>
            <person name="Nyakatura G."/>
            <person name="Vezzi A."/>
            <person name="D'Angelo M."/>
            <person name="Pallavicini A."/>
            <person name="Toppo S."/>
            <person name="Simionati B."/>
            <person name="Conrad A."/>
            <person name="Hornischer K."/>
            <person name="Kauer G."/>
            <person name="Lohnert T.H."/>
            <person name="Nordsiek G."/>
            <person name="Reichelt J."/>
            <person name="Scharfe M."/>
            <person name="Schon O."/>
            <person name="Bargues M."/>
            <person name="Terol J."/>
            <person name="Climent J."/>
            <person name="Navarro P."/>
            <person name="Collado C."/>
            <person name="Perez-Perez A."/>
            <person name="Ottenwalder B."/>
            <person name="Duchemin D."/>
            <person name="Cooke R."/>
            <person name="Laudie M."/>
            <person name="Berger-Llauro C."/>
            <person name="Purnelle B."/>
            <person name="Masuy D."/>
            <person name="de Haan M."/>
            <person name="Maarse A.C."/>
            <person name="Alcaraz J.P."/>
            <person name="Cottet A."/>
            <person name="Casacuberta E."/>
            <person name="Monfort A."/>
            <person name="Argiriou A."/>
            <person name="flores M."/>
            <person name="Liguori R."/>
            <person name="Vitale D."/>
            <person name="Mannhaupt G."/>
            <person name="Haase D."/>
            <person name="Schoof H."/>
            <person name="Rudd S."/>
            <person name="Zaccaria P."/>
            <person name="Mewes H.W."/>
            <person name="Mayer K.F."/>
            <person name="Kaul S."/>
            <person name="Town C.D."/>
            <person name="Koo H.L."/>
            <person name="Tallon L.J."/>
            <person name="Jenkins J."/>
            <person name="Rooney T."/>
            <person name="Rizzo M."/>
            <person name="Walts A."/>
            <person name="Utterback T."/>
            <person name="Fujii C.Y."/>
            <person name="Shea T.P."/>
            <person name="Creasy T.H."/>
            <person name="Haas B."/>
            <person name="Maiti R."/>
            <person name="Wu D."/>
            <person name="Peterson J."/>
            <person name="Van Aken S."/>
            <person name="Pai G."/>
            <person name="Militscher J."/>
            <person name="Sellers P."/>
            <person name="Gill J.E."/>
            <person name="Feldblyum T.V."/>
            <person name="Preuss D."/>
            <person name="Lin X."/>
            <person name="Nierman W.C."/>
            <person name="Salzberg S.L."/>
            <person name="White O."/>
            <person name="Venter J.C."/>
            <person name="Fraser C.M."/>
            <person name="Kaneko T."/>
            <person name="Nakamura Y."/>
            <person name="Sato S."/>
            <person name="Kato T."/>
            <person name="Asamizu E."/>
            <person name="Sasamoto S."/>
            <person name="Kimura T."/>
            <person name="Idesawa K."/>
            <person name="Kawashima K."/>
            <person name="Kishida Y."/>
            <person name="Kiyokawa C."/>
            <person name="Kohara M."/>
            <person name="Matsumoto M."/>
            <person name="Matsuno A."/>
            <person name="Muraki A."/>
            <person name="Nakayama S."/>
            <person name="Nakazaki N."/>
            <person name="Shinpo S."/>
            <person name="Takeuchi C."/>
            <person name="Wada T."/>
            <person name="Watanabe A."/>
            <person name="Yamada M."/>
            <person name="Yasuda M."/>
            <person name="Tabata S."/>
        </authorList>
    </citation>
    <scope>NUCLEOTIDE SEQUENCE [LARGE SCALE GENOMIC DNA]</scope>
    <source>
        <strain>cv. Columbia</strain>
    </source>
</reference>
<dbReference type="InterPro" id="IPR012337">
    <property type="entry name" value="RNaseH-like_sf"/>
</dbReference>
<dbReference type="Pfam" id="PF02892">
    <property type="entry name" value="zf-BED"/>
    <property type="match status" value="1"/>
</dbReference>
<sequence length="705" mass="80414">MSKRNTTSNKRKEPESPTVSPKAKRKLPTRSTAWKVFTRLKDDDNSCSCNYCGKIYSCNPATCGTSNMNTHMRKCKAYLDHLESNSQNVIVSSGGGNGAGMIKPFDQNVCRQATVKMIIMDELSFSFVENDGFKHFCEMAVPWFTIPSRRTITRDVVGLYRAEKTALKTILSRNRQAMSFTTDIWTSITTLSYMVVTAHFIDMDWQLHRRIISFSPIPDHKGKTIANQFLRSLDDWGIEKVFSITVDNASANDKANTVLKERLSNRNSDALMMNGDFMHIRCGAHILNLIANEGLEDISNSIVSVRNAVKYVRTSNSRLESFKRWVEVEKITRGSVVLDCVTRWNSTYLMLKSALKYKVAFDRMADMDKPYDAWFKEVDSNKKKRDGPPMAIDWDNARHMVRFLKAFYDSTLAFSSSIKVTSNGCYNEICKIQSSVQKMAFSQDSDLREMASAMTAKFDKYWEGTEKINKILIVAGVLDPRRKMVFTMFSFELIYGKGNPKCVEMKELVMDVLEKLFDIYSVRYATSNLQPSVSCDAENVTQVHQDFENMEVDNIDDPFLKFMVAKKTSVAVVNELVKYLKDELHVTTENSLGLPFDLLDWWKTNSSKYPIMSLMAREVLAIPVSSVASESAFSTGGRILDQYRSCLTPDMVEALVLTQDWLRASLRSEAMKSLDKLEEENKFMDSLEEGILLYFFIIIICDNHL</sequence>
<dbReference type="SUPFAM" id="SSF53098">
    <property type="entry name" value="Ribonuclease H-like"/>
    <property type="match status" value="1"/>
</dbReference>
<dbReference type="GO" id="GO:0046983">
    <property type="term" value="F:protein dimerization activity"/>
    <property type="evidence" value="ECO:0007669"/>
    <property type="project" value="InterPro"/>
</dbReference>
<protein>
    <submittedName>
        <fullName evidence="13">Uncharacterized protein T12C14_220</fullName>
    </submittedName>
</protein>
<dbReference type="InterPro" id="IPR052035">
    <property type="entry name" value="ZnF_BED_domain_contain"/>
</dbReference>
<dbReference type="PROSITE" id="PS50808">
    <property type="entry name" value="ZF_BED"/>
    <property type="match status" value="1"/>
</dbReference>
<evidence type="ECO:0000256" key="2">
    <source>
        <dbReference type="ARBA" id="ARBA00011738"/>
    </source>
</evidence>
<evidence type="ECO:0000313" key="13">
    <source>
        <dbReference type="EMBL" id="CAB82966.1"/>
    </source>
</evidence>
<organism evidence="13">
    <name type="scientific">Arabidopsis thaliana</name>
    <name type="common">Mouse-ear cress</name>
    <dbReference type="NCBI Taxonomy" id="3702"/>
    <lineage>
        <taxon>Eukaryota</taxon>
        <taxon>Viridiplantae</taxon>
        <taxon>Streptophyta</taxon>
        <taxon>Embryophyta</taxon>
        <taxon>Tracheophyta</taxon>
        <taxon>Spermatophyta</taxon>
        <taxon>Magnoliopsida</taxon>
        <taxon>eudicotyledons</taxon>
        <taxon>Gunneridae</taxon>
        <taxon>Pentapetalae</taxon>
        <taxon>rosids</taxon>
        <taxon>malvids</taxon>
        <taxon>Brassicales</taxon>
        <taxon>Brassicaceae</taxon>
        <taxon>Camelineae</taxon>
        <taxon>Arabidopsis</taxon>
    </lineage>
</organism>
<dbReference type="AlphaFoldDB" id="Q9LZN8"/>
<keyword evidence="8" id="KW-0804">Transcription</keyword>
<evidence type="ECO:0000256" key="9">
    <source>
        <dbReference type="ARBA" id="ARBA00023242"/>
    </source>
</evidence>
<evidence type="ECO:0000256" key="5">
    <source>
        <dbReference type="ARBA" id="ARBA00022833"/>
    </source>
</evidence>
<evidence type="ECO:0000256" key="8">
    <source>
        <dbReference type="ARBA" id="ARBA00023163"/>
    </source>
</evidence>
<dbReference type="PIR" id="T48044">
    <property type="entry name" value="T48044"/>
</dbReference>
<evidence type="ECO:0000256" key="4">
    <source>
        <dbReference type="ARBA" id="ARBA00022771"/>
    </source>
</evidence>
<evidence type="ECO:0000259" key="12">
    <source>
        <dbReference type="PROSITE" id="PS50808"/>
    </source>
</evidence>
<keyword evidence="5" id="KW-0862">Zinc</keyword>
<dbReference type="InterPro" id="IPR036236">
    <property type="entry name" value="Znf_C2H2_sf"/>
</dbReference>
<dbReference type="InterPro" id="IPR003656">
    <property type="entry name" value="Znf_BED"/>
</dbReference>
<reference evidence="13" key="3">
    <citation type="submission" date="2000-03" db="EMBL/GenBank/DDBJ databases">
        <authorList>
            <person name="EU Arabidopsis sequencing project"/>
        </authorList>
    </citation>
    <scope>NUCLEOTIDE SEQUENCE</scope>
</reference>
<dbReference type="SUPFAM" id="SSF57667">
    <property type="entry name" value="beta-beta-alpha zinc fingers"/>
    <property type="match status" value="1"/>
</dbReference>
<dbReference type="InterPro" id="IPR008906">
    <property type="entry name" value="HATC_C_dom"/>
</dbReference>
<dbReference type="PANTHER" id="PTHR46481:SF2">
    <property type="entry name" value="BED-TYPE DOMAIN-CONTAINING PROTEIN"/>
    <property type="match status" value="1"/>
</dbReference>
<dbReference type="InterPro" id="IPR025525">
    <property type="entry name" value="hAT-like_transposase_RNase-H"/>
</dbReference>
<reference evidence="13" key="2">
    <citation type="submission" date="2000-03" db="EMBL/GenBank/DDBJ databases">
        <authorList>
            <person name="Bargues M."/>
            <person name="Perez-Perez A."/>
            <person name="Terol J."/>
            <person name="Torres A."/>
            <person name="Perez-Alonso M."/>
            <person name="Mewes H.W."/>
            <person name="Rudd S."/>
            <person name="Lemcke K."/>
            <person name="Mayer K.F.X."/>
            <person name="Quetier F."/>
            <person name="Salanoubat M."/>
        </authorList>
    </citation>
    <scope>NUCLEOTIDE SEQUENCE</scope>
</reference>
<gene>
    <name evidence="13" type="primary">T12C14_220</name>
</gene>
<dbReference type="GO" id="GO:0008270">
    <property type="term" value="F:zinc ion binding"/>
    <property type="evidence" value="ECO:0007669"/>
    <property type="project" value="UniProtKB-KW"/>
</dbReference>
<dbReference type="Pfam" id="PF05699">
    <property type="entry name" value="Dimer_Tnp_hAT"/>
    <property type="match status" value="1"/>
</dbReference>
<dbReference type="SMART" id="SM00614">
    <property type="entry name" value="ZnF_BED"/>
    <property type="match status" value="1"/>
</dbReference>
<proteinExistence type="predicted"/>
<dbReference type="Pfam" id="PF14372">
    <property type="entry name" value="hAT-like_RNase-H"/>
    <property type="match status" value="1"/>
</dbReference>
<evidence type="ECO:0000256" key="3">
    <source>
        <dbReference type="ARBA" id="ARBA00022723"/>
    </source>
</evidence>
<dbReference type="GO" id="GO:0005634">
    <property type="term" value="C:nucleus"/>
    <property type="evidence" value="ECO:0007669"/>
    <property type="project" value="UniProtKB-SubCell"/>
</dbReference>
<accession>Q9LZN8</accession>
<dbReference type="ExpressionAtlas" id="Q9LZN8">
    <property type="expression patterns" value="baseline and differential"/>
</dbReference>
<keyword evidence="6" id="KW-0805">Transcription regulation</keyword>
<comment type="subcellular location">
    <subcellularLocation>
        <location evidence="1">Nucleus</location>
    </subcellularLocation>
</comment>
<feature type="region of interest" description="Disordered" evidence="11">
    <location>
        <begin position="1"/>
        <end position="27"/>
    </location>
</feature>
<evidence type="ECO:0000256" key="1">
    <source>
        <dbReference type="ARBA" id="ARBA00004123"/>
    </source>
</evidence>
<keyword evidence="9" id="KW-0539">Nucleus</keyword>
<evidence type="ECO:0000256" key="7">
    <source>
        <dbReference type="ARBA" id="ARBA00023125"/>
    </source>
</evidence>